<feature type="non-terminal residue" evidence="2">
    <location>
        <position position="283"/>
    </location>
</feature>
<reference evidence="2" key="1">
    <citation type="submission" date="2023-10" db="EMBL/GenBank/DDBJ databases">
        <authorList>
            <person name="Chen Y."/>
            <person name="Shah S."/>
            <person name="Dougan E. K."/>
            <person name="Thang M."/>
            <person name="Chan C."/>
        </authorList>
    </citation>
    <scope>NUCLEOTIDE SEQUENCE [LARGE SCALE GENOMIC DNA]</scope>
</reference>
<dbReference type="Proteomes" id="UP001189429">
    <property type="component" value="Unassembled WGS sequence"/>
</dbReference>
<organism evidence="2 3">
    <name type="scientific">Prorocentrum cordatum</name>
    <dbReference type="NCBI Taxonomy" id="2364126"/>
    <lineage>
        <taxon>Eukaryota</taxon>
        <taxon>Sar</taxon>
        <taxon>Alveolata</taxon>
        <taxon>Dinophyceae</taxon>
        <taxon>Prorocentrales</taxon>
        <taxon>Prorocentraceae</taxon>
        <taxon>Prorocentrum</taxon>
    </lineage>
</organism>
<accession>A0ABN9TNH4</accession>
<comment type="caution">
    <text evidence="2">The sequence shown here is derived from an EMBL/GenBank/DDBJ whole genome shotgun (WGS) entry which is preliminary data.</text>
</comment>
<keyword evidence="3" id="KW-1185">Reference proteome</keyword>
<evidence type="ECO:0000313" key="3">
    <source>
        <dbReference type="Proteomes" id="UP001189429"/>
    </source>
</evidence>
<protein>
    <submittedName>
        <fullName evidence="2">Uncharacterized protein</fullName>
    </submittedName>
</protein>
<gene>
    <name evidence="2" type="ORF">PCOR1329_LOCUS40794</name>
</gene>
<evidence type="ECO:0000256" key="1">
    <source>
        <dbReference type="SAM" id="MobiDB-lite"/>
    </source>
</evidence>
<feature type="region of interest" description="Disordered" evidence="1">
    <location>
        <begin position="19"/>
        <end position="237"/>
    </location>
</feature>
<proteinExistence type="predicted"/>
<feature type="non-terminal residue" evidence="2">
    <location>
        <position position="1"/>
    </location>
</feature>
<name>A0ABN9TNH4_9DINO</name>
<dbReference type="EMBL" id="CAUYUJ010014917">
    <property type="protein sequence ID" value="CAK0847626.1"/>
    <property type="molecule type" value="Genomic_DNA"/>
</dbReference>
<sequence>AFAEVDLEIAMRVLAMAPAMRQQLRGARPRGRGRASRNAGARADLGKDAPTRPAAPPSAAVEAAERSEQPAPDVGPPRAEAEAPSASVERRSGGPASQGAAESGLTVEAATSPREFGVAEAVVEEESSEDGSPECNGASDGGAGGPSSFGAGQRERDAGWCDGERAAAAATEAARLAAAKSHRGADAEARDPASEESRCQQGPPPLPELTSTGSAQGSCARRDADAELHDMFEKSGSESVGKLEGLDFGLEGVEARARVACKETLPRRSAIGARSGAASEGVD</sequence>
<evidence type="ECO:0000313" key="2">
    <source>
        <dbReference type="EMBL" id="CAK0847626.1"/>
    </source>
</evidence>
<feature type="compositionally biased region" description="Low complexity" evidence="1">
    <location>
        <begin position="166"/>
        <end position="179"/>
    </location>
</feature>
<feature type="compositionally biased region" description="Basic and acidic residues" evidence="1">
    <location>
        <begin position="153"/>
        <end position="165"/>
    </location>
</feature>
<feature type="compositionally biased region" description="Low complexity" evidence="1">
    <location>
        <begin position="76"/>
        <end position="87"/>
    </location>
</feature>
<feature type="compositionally biased region" description="Basic and acidic residues" evidence="1">
    <location>
        <begin position="183"/>
        <end position="198"/>
    </location>
</feature>
<feature type="compositionally biased region" description="Basic and acidic residues" evidence="1">
    <location>
        <begin position="220"/>
        <end position="236"/>
    </location>
</feature>
<feature type="compositionally biased region" description="Acidic residues" evidence="1">
    <location>
        <begin position="122"/>
        <end position="132"/>
    </location>
</feature>